<dbReference type="EMBL" id="BARU01012349">
    <property type="protein sequence ID" value="GAH40085.1"/>
    <property type="molecule type" value="Genomic_DNA"/>
</dbReference>
<organism evidence="1">
    <name type="scientific">marine sediment metagenome</name>
    <dbReference type="NCBI Taxonomy" id="412755"/>
    <lineage>
        <taxon>unclassified sequences</taxon>
        <taxon>metagenomes</taxon>
        <taxon>ecological metagenomes</taxon>
    </lineage>
</organism>
<gene>
    <name evidence="1" type="ORF">S03H2_22814</name>
</gene>
<evidence type="ECO:0000313" key="1">
    <source>
        <dbReference type="EMBL" id="GAH40085.1"/>
    </source>
</evidence>
<protein>
    <submittedName>
        <fullName evidence="1">Uncharacterized protein</fullName>
    </submittedName>
</protein>
<comment type="caution">
    <text evidence="1">The sequence shown here is derived from an EMBL/GenBank/DDBJ whole genome shotgun (WGS) entry which is preliminary data.</text>
</comment>
<accession>X1G5I4</accession>
<name>X1G5I4_9ZZZZ</name>
<proteinExistence type="predicted"/>
<dbReference type="AlphaFoldDB" id="X1G5I4"/>
<reference evidence="1" key="1">
    <citation type="journal article" date="2014" name="Front. Microbiol.">
        <title>High frequency of phylogenetically diverse reductive dehalogenase-homologous genes in deep subseafloor sedimentary metagenomes.</title>
        <authorList>
            <person name="Kawai M."/>
            <person name="Futagami T."/>
            <person name="Toyoda A."/>
            <person name="Takaki Y."/>
            <person name="Nishi S."/>
            <person name="Hori S."/>
            <person name="Arai W."/>
            <person name="Tsubouchi T."/>
            <person name="Morono Y."/>
            <person name="Uchiyama I."/>
            <person name="Ito T."/>
            <person name="Fujiyama A."/>
            <person name="Inagaki F."/>
            <person name="Takami H."/>
        </authorList>
    </citation>
    <scope>NUCLEOTIDE SEQUENCE</scope>
    <source>
        <strain evidence="1">Expedition CK06-06</strain>
    </source>
</reference>
<sequence>MDREEKMNREEILEMELKHLSEEEKRRFKEKFPEGDDPKDWAIIDSELPGEPSGEEIAGVIQFFETEKEAKEALEEWRVLDLVENALRECVHKIADEVGIDVEKVSEIARGFF</sequence>